<keyword evidence="1" id="KW-0812">Transmembrane</keyword>
<dbReference type="Proteomes" id="UP000011201">
    <property type="component" value="Unassembled WGS sequence"/>
</dbReference>
<keyword evidence="1" id="KW-1133">Transmembrane helix</keyword>
<sequence length="37" mass="4040" precursor="true">MRKTIDSLAKPNKYPIIFFVFTLTLSIAANGLSSLAP</sequence>
<proteinExistence type="predicted"/>
<accession>L8MWQ1</accession>
<name>L8MWQ1_9CYAN</name>
<evidence type="ECO:0000313" key="3">
    <source>
        <dbReference type="Proteomes" id="UP000011201"/>
    </source>
</evidence>
<evidence type="ECO:0000256" key="1">
    <source>
        <dbReference type="SAM" id="Phobius"/>
    </source>
</evidence>
<dbReference type="PATRIC" id="fig|927668.3.peg.4141"/>
<keyword evidence="1" id="KW-0472">Membrane</keyword>
<comment type="caution">
    <text evidence="2">The sequence shown here is derived from an EMBL/GenBank/DDBJ whole genome shotgun (WGS) entry which is preliminary data.</text>
</comment>
<dbReference type="AlphaFoldDB" id="L8MWQ1"/>
<reference evidence="2 3" key="1">
    <citation type="journal article" date="2013" name="Proc. Natl. Acad. Sci. U.S.A.">
        <title>Improving the coverage of the cyanobacterial phylum using diversity-driven genome sequencing.</title>
        <authorList>
            <person name="Shih P.M."/>
            <person name="Wu D."/>
            <person name="Latifi A."/>
            <person name="Axen S.D."/>
            <person name="Fewer D.P."/>
            <person name="Talla E."/>
            <person name="Calteau A."/>
            <person name="Cai F."/>
            <person name="Tandeau de Marsac N."/>
            <person name="Rippka R."/>
            <person name="Herdman M."/>
            <person name="Sivonen K."/>
            <person name="Coursin T."/>
            <person name="Laurent T."/>
            <person name="Goodwin L."/>
            <person name="Nolan M."/>
            <person name="Davenport K.W."/>
            <person name="Han C.S."/>
            <person name="Rubin E.M."/>
            <person name="Eisen J.A."/>
            <person name="Woyke T."/>
            <person name="Gugger M."/>
            <person name="Kerfeld C.A."/>
        </authorList>
    </citation>
    <scope>NUCLEOTIDE SEQUENCE [LARGE SCALE GENOMIC DNA]</scope>
    <source>
        <strain evidence="2 3">PCC 7429</strain>
    </source>
</reference>
<organism evidence="2 3">
    <name type="scientific">Pseudanabaena biceps PCC 7429</name>
    <dbReference type="NCBI Taxonomy" id="927668"/>
    <lineage>
        <taxon>Bacteria</taxon>
        <taxon>Bacillati</taxon>
        <taxon>Cyanobacteriota</taxon>
        <taxon>Cyanophyceae</taxon>
        <taxon>Pseudanabaenales</taxon>
        <taxon>Pseudanabaenaceae</taxon>
        <taxon>Pseudanabaena</taxon>
    </lineage>
</organism>
<dbReference type="EMBL" id="ALWB01000193">
    <property type="protein sequence ID" value="ELS31229.1"/>
    <property type="molecule type" value="Genomic_DNA"/>
</dbReference>
<keyword evidence="3" id="KW-1185">Reference proteome</keyword>
<feature type="transmembrane region" description="Helical" evidence="1">
    <location>
        <begin position="12"/>
        <end position="32"/>
    </location>
</feature>
<gene>
    <name evidence="2" type="ORF">Pse7429DRAFT_4134</name>
</gene>
<evidence type="ECO:0000313" key="2">
    <source>
        <dbReference type="EMBL" id="ELS31229.1"/>
    </source>
</evidence>
<protein>
    <submittedName>
        <fullName evidence="2">Uncharacterized protein</fullName>
    </submittedName>
</protein>